<dbReference type="RefSeq" id="WP_161859513.1">
    <property type="nucleotide sequence ID" value="NZ_CP047491.1"/>
</dbReference>
<dbReference type="Proteomes" id="UP000464675">
    <property type="component" value="Chromosome"/>
</dbReference>
<keyword evidence="1" id="KW-0472">Membrane</keyword>
<evidence type="ECO:0000313" key="4">
    <source>
        <dbReference type="Proteomes" id="UP000464675"/>
    </source>
</evidence>
<feature type="transmembrane region" description="Helical" evidence="1">
    <location>
        <begin position="360"/>
        <end position="380"/>
    </location>
</feature>
<evidence type="ECO:0000313" key="5">
    <source>
        <dbReference type="Proteomes" id="UP000563601"/>
    </source>
</evidence>
<evidence type="ECO:0000313" key="3">
    <source>
        <dbReference type="EMBL" id="QHQ40215.1"/>
    </source>
</evidence>
<organism evidence="2 5">
    <name type="scientific">Microbulbifer hydrolyticus</name>
    <dbReference type="NCBI Taxonomy" id="48074"/>
    <lineage>
        <taxon>Bacteria</taxon>
        <taxon>Pseudomonadati</taxon>
        <taxon>Pseudomonadota</taxon>
        <taxon>Gammaproteobacteria</taxon>
        <taxon>Cellvibrionales</taxon>
        <taxon>Microbulbiferaceae</taxon>
        <taxon>Microbulbifer</taxon>
    </lineage>
</organism>
<dbReference type="OrthoDB" id="5724398at2"/>
<protein>
    <submittedName>
        <fullName evidence="2">Uncharacterized protein</fullName>
    </submittedName>
</protein>
<dbReference type="EMBL" id="JACHHR010000003">
    <property type="protein sequence ID" value="MBB5212602.1"/>
    <property type="molecule type" value="Genomic_DNA"/>
</dbReference>
<reference evidence="2 5" key="2">
    <citation type="submission" date="2020-08" db="EMBL/GenBank/DDBJ databases">
        <title>Genomic Encyclopedia of Type Strains, Phase IV (KMG-IV): sequencing the most valuable type-strain genomes for metagenomic binning, comparative biology and taxonomic classification.</title>
        <authorList>
            <person name="Goeker M."/>
        </authorList>
    </citation>
    <scope>NUCLEOTIDE SEQUENCE [LARGE SCALE GENOMIC DNA]</scope>
    <source>
        <strain evidence="2 5">DSM 11525</strain>
    </source>
</reference>
<name>A0A6P1TF03_9GAMM</name>
<dbReference type="EMBL" id="CP047491">
    <property type="protein sequence ID" value="QHQ40215.1"/>
    <property type="molecule type" value="Genomic_DNA"/>
</dbReference>
<accession>A0A6P1TF03</accession>
<sequence length="393" mass="42671">MSTPQPASQASPQDFPLIAGQRAGKPIRCTPELQPVYDRLQQAANRNHHWARIAVKELNALTTGVLGKSNVYVRPGERQRGSGSEKYYVFLPGLKATVLRWMNDQFCITELVMDDNYFEAKGSAKERSKLGLYRVRKRRDRWETKYVQDGKVHKQKGRLVTIADSGYESATDAASYSIPGALEFFGKNTAGILEGGADLHFTPGFKPIGGLRSYSALMIDHSRASALHLAASMESAREVKNVAWVTDFGGSAVLTQAMQILVDKGVTLEGHTAYLHRPRTSPGDALKLAHKLNLSLNESFANTGFSPRGILSQFSVAGDRLNNEDDPYNRGHHALAWFKGVVGISTPVGVTAAVLTSPTAAMLGGIATAIGGAGAIYALGQSVAQDLRRRYKL</sequence>
<gene>
    <name evidence="3" type="ORF">GTQ55_15325</name>
    <name evidence="2" type="ORF">HNQ53_002827</name>
</gene>
<evidence type="ECO:0000256" key="1">
    <source>
        <dbReference type="SAM" id="Phobius"/>
    </source>
</evidence>
<keyword evidence="4" id="KW-1185">Reference proteome</keyword>
<keyword evidence="1" id="KW-0812">Transmembrane</keyword>
<dbReference type="AlphaFoldDB" id="A0A6P1TF03"/>
<evidence type="ECO:0000313" key="2">
    <source>
        <dbReference type="EMBL" id="MBB5212602.1"/>
    </source>
</evidence>
<dbReference type="Proteomes" id="UP000563601">
    <property type="component" value="Unassembled WGS sequence"/>
</dbReference>
<proteinExistence type="predicted"/>
<keyword evidence="1" id="KW-1133">Transmembrane helix</keyword>
<reference evidence="3 4" key="1">
    <citation type="submission" date="2020-01" db="EMBL/GenBank/DDBJ databases">
        <title>The possibility of degradation of plastic by Microbulbifer hydrolyticus IRE-31.</title>
        <authorList>
            <person name="Liu L."/>
        </authorList>
    </citation>
    <scope>NUCLEOTIDE SEQUENCE [LARGE SCALE GENOMIC DNA]</scope>
    <source>
        <strain evidence="3 4">IRE-31</strain>
    </source>
</reference>